<dbReference type="GO" id="GO:0004312">
    <property type="term" value="F:fatty acid synthase activity"/>
    <property type="evidence" value="ECO:0007669"/>
    <property type="project" value="TreeGrafter"/>
</dbReference>
<feature type="domain" description="Ketosynthase family 3 (KS3)" evidence="15">
    <location>
        <begin position="2905"/>
        <end position="3319"/>
    </location>
</feature>
<evidence type="ECO:0000256" key="6">
    <source>
        <dbReference type="ARBA" id="ARBA00023194"/>
    </source>
</evidence>
<dbReference type="SMART" id="SM00822">
    <property type="entry name" value="PKS_KR"/>
    <property type="match status" value="3"/>
</dbReference>
<dbReference type="PROSITE" id="PS52004">
    <property type="entry name" value="KS3_2"/>
    <property type="match status" value="3"/>
</dbReference>
<dbReference type="Gene3D" id="3.40.50.720">
    <property type="entry name" value="NAD(P)-binding Rossmann-like Domain"/>
    <property type="match status" value="3"/>
</dbReference>
<dbReference type="InterPro" id="IPR020841">
    <property type="entry name" value="PKS_Beta-ketoAc_synthase_dom"/>
</dbReference>
<dbReference type="FunFam" id="3.40.47.10:FF:000019">
    <property type="entry name" value="Polyketide synthase type I"/>
    <property type="match status" value="3"/>
</dbReference>
<keyword evidence="6" id="KW-0045">Antibiotic biosynthesis</keyword>
<evidence type="ECO:0000256" key="7">
    <source>
        <dbReference type="ARBA" id="ARBA00023268"/>
    </source>
</evidence>
<dbReference type="NCBIfam" id="NF045894">
    <property type="entry name" value="PKS_plus_SDR"/>
    <property type="match status" value="2"/>
</dbReference>
<feature type="domain" description="Carrier" evidence="14">
    <location>
        <begin position="2813"/>
        <end position="2888"/>
    </location>
</feature>
<comment type="subunit">
    <text evidence="12">Homodimer. Erythronolide synthase is composed of EryAI, EryAII and EryAIII multimodular (2 modules) polypeptides each coding for a functional synthase subunit which participates in 2 of the six FAS-like elongation steps required for formation of the polyketide. Module 1, 2, 3, 4, 5, and 6 participating in biosynthesis steps 1, 2, 3, 4, 5, and 6, respectively.</text>
</comment>
<dbReference type="GO" id="GO:0047879">
    <property type="term" value="F:erythronolide synthase activity"/>
    <property type="evidence" value="ECO:0007669"/>
    <property type="project" value="UniProtKB-EC"/>
</dbReference>
<dbReference type="Gene3D" id="3.30.70.3290">
    <property type="match status" value="3"/>
</dbReference>
<dbReference type="InterPro" id="IPR020806">
    <property type="entry name" value="PKS_PP-bd"/>
</dbReference>
<accession>A0A495W152</accession>
<evidence type="ECO:0000256" key="11">
    <source>
        <dbReference type="ARBA" id="ARBA00060622"/>
    </source>
</evidence>
<dbReference type="RefSeq" id="WP_121006130.1">
    <property type="nucleotide sequence ID" value="NZ_RBXO01000001.1"/>
</dbReference>
<evidence type="ECO:0000256" key="10">
    <source>
        <dbReference type="ARBA" id="ARBA00060158"/>
    </source>
</evidence>
<dbReference type="GO" id="GO:0004315">
    <property type="term" value="F:3-oxoacyl-[acyl-carrier-protein] synthase activity"/>
    <property type="evidence" value="ECO:0007669"/>
    <property type="project" value="InterPro"/>
</dbReference>
<dbReference type="InterPro" id="IPR015083">
    <property type="entry name" value="NorB/c/GfsB-D-like_docking"/>
</dbReference>
<dbReference type="Pfam" id="PF18369">
    <property type="entry name" value="PKS_DE"/>
    <property type="match status" value="1"/>
</dbReference>
<evidence type="ECO:0000259" key="15">
    <source>
        <dbReference type="PROSITE" id="PS52004"/>
    </source>
</evidence>
<evidence type="ECO:0000256" key="12">
    <source>
        <dbReference type="ARBA" id="ARBA00063272"/>
    </source>
</evidence>
<dbReference type="InterPro" id="IPR014031">
    <property type="entry name" value="Ketoacyl_synth_C"/>
</dbReference>
<comment type="pathway">
    <text evidence="11">Antibiotic biosynthesis; erythromycin biosynthesis.</text>
</comment>
<evidence type="ECO:0000256" key="9">
    <source>
        <dbReference type="ARBA" id="ARBA00052442"/>
    </source>
</evidence>
<dbReference type="PROSITE" id="PS50075">
    <property type="entry name" value="CARRIER"/>
    <property type="match status" value="3"/>
</dbReference>
<dbReference type="InterPro" id="IPR006162">
    <property type="entry name" value="Ppantetheine_attach_site"/>
</dbReference>
<dbReference type="SUPFAM" id="SSF55048">
    <property type="entry name" value="Probable ACP-binding domain of malonyl-CoA ACP transacylase"/>
    <property type="match status" value="3"/>
</dbReference>
<dbReference type="EMBL" id="RBXO01000001">
    <property type="protein sequence ID" value="RKT54473.1"/>
    <property type="molecule type" value="Genomic_DNA"/>
</dbReference>
<keyword evidence="17" id="KW-1185">Reference proteome</keyword>
<evidence type="ECO:0000313" key="16">
    <source>
        <dbReference type="EMBL" id="RKT54473.1"/>
    </source>
</evidence>
<comment type="catalytic activity">
    <reaction evidence="9">
        <text>6 (S)-methylmalonyl-CoA + propanoyl-CoA + 6 NADPH + 12 H(+) = 6-deoxyerythronolide B + 6 CO2 + 6 NADP(+) + 7 CoA + H2O</text>
        <dbReference type="Rhea" id="RHEA:23068"/>
        <dbReference type="ChEBI" id="CHEBI:15377"/>
        <dbReference type="ChEBI" id="CHEBI:15378"/>
        <dbReference type="ChEBI" id="CHEBI:16089"/>
        <dbReference type="ChEBI" id="CHEBI:16526"/>
        <dbReference type="ChEBI" id="CHEBI:57287"/>
        <dbReference type="ChEBI" id="CHEBI:57327"/>
        <dbReference type="ChEBI" id="CHEBI:57392"/>
        <dbReference type="ChEBI" id="CHEBI:57783"/>
        <dbReference type="ChEBI" id="CHEBI:58349"/>
        <dbReference type="EC" id="2.3.1.94"/>
    </reaction>
</comment>
<dbReference type="InterPro" id="IPR016036">
    <property type="entry name" value="Malonyl_transacylase_ACP-bd"/>
</dbReference>
<dbReference type="InterPro" id="IPR014030">
    <property type="entry name" value="Ketoacyl_synth_N"/>
</dbReference>
<evidence type="ECO:0000256" key="4">
    <source>
        <dbReference type="ARBA" id="ARBA00022679"/>
    </source>
</evidence>
<dbReference type="SMART" id="SM00825">
    <property type="entry name" value="PKS_KS"/>
    <property type="match status" value="3"/>
</dbReference>
<sequence length="4406" mass="457756">MSTPQDRIVEALRASVKEAERLRRHNQQLTAAATEPVAVVGMACRFPGGVSSPEDLWRVVADGVDALTGLPADRGWDVGDADFAPQGGFLHEAAEFDPAFFGISPREALAMDPQQRLVLEVAWEAVERAGIDPTSLRGSRTGVFAGTNSQDYSIVLLDAPDHLEGHIATGTAGSVLSGRVAYTLGLEGPAVTVDTACSSSLVALHLAVQALRSGECSMALAGGVTVMSQPGAFTEFAKQGGLASDGRCKAFAAAADGTGWGEGVGLLLVEKLSDARRNGHPVLAVIRGSAINQDGASNGLTAPNGPSQQRVIRQALSSAGLSASDVDVVEAHGTGTALGDPIEAQALLATYGQGRDEPLWLGSVKSNIGHTQAAAGVAGIIKVVMAMREGVLPRTLHVDEPSPHVDWSSGAVGLLTENRPWPVVGRPRRAGVSSFGFSGTNAHVIVEQAEEEEAPATTGVPPVVVAPVSARGTAALAAQADRLVAAVEERDLDAADVGFSLATTRAALADRAVVLADDRAGLLAGLRALAGGASGGEVVQGSVTGGRLAFLFTGQGAQRAGMGRELYDAFPVFAEAFDAVCAAFAMSLGELDADLIDQTEYTQPALFAIEVALFRLVESWGVKPDFVAGHSIGELAAAHVAGVLSLEDAATLVKARGRLMQALPEGGAMVAVQATADELDLTGGVSIAAVNGPSSVVLSGIEEEVLAVAEDLAAQGRKTKRLAVSHAFHSVLMEPMLAEFRAVAERLTYAEGTVPAVSTVTGAVVADEWRTPEYWVDQVRRAVRFADAVTTLHDQGVRTFLELGPDGVLTALGREVAPEDAVFVPAQRADRSGVKAVAGALARLHVRGVDPDWAAFYGGRARRVDLPTYAFQRQRYWIDEPVAAVRPTGGDEAFWSAVERADLQALADALEVDGTGALTEIVPALSAYRRRLRESAALDDLRYRVTWEPVPAPDAALSGAWLVVGPDAADVVGALTAAGADVRAVDTAADVPAGSWAGVVSLLALDEEPQPGTTVPRGLVATLDLLRAVDAPLWCVTRGAVATGGGDRLTSPDQALVWGLGRVVGLEQPGRWGGLVDLPGTWDERVGRRLVAALARTDGEDQLAVRATGLLARRLVRARGGATRRFRGTVLVTGGTGGLGARVASALVEDGVDHLVLTGRRGADAPGAPELVERLSAAGARVTVVACDVADRDAVARLVAEHEFDAVVHAAGIAPDGTAAETGVDDLVAGLAAKVDGARHLHELTGDLDAFVLFSSISGVWGSGNQAVYSAANAYLDALAEQRRADGLPATAIAFGPWAEVGMAATDTAARHLSRQGLRGMRPDVAVRALRLTEPAAVVADVAWDRFAPVITASRPNRLFDGIAEAAPEAGEPAADDHPFAGVAPADRDRVLVDLVRDRAAAVLGYGDASAVAPGRAFRELGFDSLTAVELRAELASATGLRLTPTLVFDHPTPAALAAHLRELLFGADAPAAVTPASVDHSADPVVIVGMACRYPGGVSAPEDLWRLVVEGRDAVSAFPTDRGWDLANLFHDDPDHKGTSYAREGGFLYGAAEFDAGFFGISPREALAMDPQQRLLLETSWEAFERAGIDVASVRGSRTGVFTGTNSQDYLTTLEDVPDELEGHLGTGNSASVISGRVAYAFGLEGPAVTVDTACSASLVALHLAAQALRNGECDLALAGGATVMASPYTFVDFSRQRGLAVDGRCKAFAAAADGTGWGEGVGVLLVERLSDARRHGHPVLAVVRGSAINQDGASNGLTAPNGPAQQRVIRQALSVAGLAPSDVDAVEAHGTGTKLGDPIEAQALLATYGQGRAEPLYLGSLKSNIGHTQAASGVGGIIKMVMAMHHGVLPMTLHVDEPTPHVDWSSGAVELLTSSRAWPEVGRPRRAAVSSFGFSGTNAHVVLEAPAAVEDDAVERRAPAVLPFVLSARAEDALRACAEAVASRPDTGLDLAFSLATSRTALERRAVVVAEDEDSARSALIDFAAGRPAANVAVGTVQDGPLAFLFTGQGAQRVGMGRELHGAFPVFAEAFDAVCAALDMPLGELGADEIDRTEFTQPALFAVEVALFRLFESWGVRPDFVAGHSIGELAAAHVAGVLSLDDAATLVKARGRLMGALPEGGAMVAVQATEDELDLTDGVSVAAVNGPSSLVLSGVEEEVLAVAEKLAAQGRKTKRLAVSHAFHSVLMEPMLAGFREVAESLAYREPEIQAVSTVTGKPVAGEWRSPEYWVGQVRQAVRFADAVTTLHGQGVGTFLEIGPDGVLSAMGRESADAEFVPSLRADRSEPLAVVTSLARLHVRGARVDWRAWFAGTGARRVDLPTYPFRRQRFWLDRAASPKGAVRAGDVAGWRYEVTWQPVTAEPAPLSGTWLLVGDAPLVAEALTAAGARVLTVPATADRDDLLDRLLDVTAVAAVAGVLLAAGRDDLGALLTLVRTLGEVGVPAPLWCLTRDAVTTGDDAVLVDPDRAALWGAGRVAALEHPDRWGGLVDVPSDDDALLAHLPAVLSGAEDQVAVRAAGLFGRRVRPAAAPTGPAWTPTGTVLITGGTGALGTRTARHLVARGARHLVLVSRGGRADDVAEALAAEGARVDVVACDVTDRDAVAELLARLSAEGTPVRAVVHAAGIAAETPIAGTDLAEVADVLAAKVAGARVLHELTGDLDAFVLYSSVSGVWGSATQAAYAAANAYLDALAERRRAQGLPATAVAWGPWAEAGLAAEPVVADRLRRQGLRPMAPDVAVTALDHVGDRAAVTVADVDWTRFAALFTAARPSPLLSALVVAEEEQAAEVDAAEPGTALGRRLAAVAADERDRLVLDVVRAGAAAVLGYRAAADVDPDRAFRDLGFDSLTAVEFRDRLAGDTGVGLPATVAFDHPTPRALAAFLRDEVLGAADAVEETRADVGPGEPIAIVGMACRYPGGVASPEDLWRLVAAGEDAVSGFPVDRGWDLDGADYVPQGGFLHDAGAFDPAFFGISPREALAMDPQQRLLLETSWEAVERAGIDPTSLRGTRTGVFAGTNNHDYLTMLEEVPDGLAGHLGTGNAASVASGRIAYTLGLEGPAVTVDTACSSSLVALHLALQALRTGECSMALAGGVNVMATPGTFAEFGRQGALSGDGRCKAFAAAADGTGWGEGVGVVLLAPQSEARRLGLPVLALVRGSAINQDGASNGLTAPNGPAQQRVIRQALANARLEPSDVDVVEAHGTGTKLGDPIEAQALLATYGQDRVEPLYLGSLKSNVGHTQAASGVGGVIKMVMAMRHGVLPMTLHVDEPTPHVDWSSGAVELLTSSREWPEVGRARRAAVSSFGMSGTNAHVVLEAAPATEPGPEPEQRDLVWVLSAKDEAALRAQAERLREVDAHPADVAHSLVTGRSRFPHRAVVVGRTREELLAGLAGGAVTGEARAAGRVAFVFPGQGSQWAGMAVELLETSPVFAARMAECAAAIDPLVDWSLLDVVRRGDFERVDVVQPVLFAVMVSLAEVWRSWGVTPSAVVGHSQGEIAAAVVAGALGLVDGARVVVERSRAITRIAGGGGMVSVALSAQDVAPLLDEGVSVAAVNGPASVVVSGDVDGLEALLDRCARLDVRARRVAVDYASHSPHVERIEDEILRALDGVAPRAGTVPVYSTVTGQVLTGAELDAAYWYRNLRQPVDLRGAVERLVADGHDVLVEVSPHPVLTLGVQATLDAVGSDAAVTGTLRRDEGGLRRLLTSLAEVHVAGVEPDWSAVLPAGRRVDLPTYPFQRSRYWLEPGQPSAAADPVDAEFWTAVERDEWPADLVIDPEQPWRAAVSALSSWRRARRQESVVDGWRHRVVWRDAGRRAEADLLGERVVLLGGPDGLAGQLADLGADVVPAGVDELRDVLDGRPTTVVCLLGVLPTLAVARTLADVGGDVRLWVVTSGAVAVGDDEPVDPVAAQLWGLGRVFGLEHPDRWGGLADLAEVTGRHLAAALAAGEDEVAVRPRGVLGRRLAPAPAAAARPVSWDGPVLVTGGTGGLGSRVARHLAAHGVDRLVLVSRRGPDAPGAADLVADLAALGAHATVVACDVADRDAVAALLARLADEGVAFGAVVHAAGVGQDSAVRDTSDAAFADVVAARVTGALVLDELLDASARFVSFASLSGVWGSGRQGAYAAADAFLLAFAEQRRRRGRPSTTVAWGPWAGVGMVAAAEPALRRQGLPGLDPDRALVALDRALAADDTTVVVADVDWARFAPAFTAARPRPLLDEVAPAPADEPEAVDDDLARALAGQTAAEQQRTLLALVRQAVAGVLGLPDADAVGAERALRDLGFDSVTAVDLRNRLGRATGLRLPATLVFDHPTPTALVARLRADLVPDTDPVAAVLDGLDRVEDALAAADALSRSRFRVRLQTLLSRLDDPAPAAGAVEGQFDAASDDELLSFIDEELGRAGR</sequence>
<evidence type="ECO:0000256" key="8">
    <source>
        <dbReference type="ARBA" id="ARBA00023315"/>
    </source>
</evidence>
<dbReference type="GO" id="GO:0006633">
    <property type="term" value="P:fatty acid biosynthetic process"/>
    <property type="evidence" value="ECO:0007669"/>
    <property type="project" value="InterPro"/>
</dbReference>
<proteinExistence type="predicted"/>
<reference evidence="16 17" key="1">
    <citation type="submission" date="2018-10" db="EMBL/GenBank/DDBJ databases">
        <title>Sequencing the genomes of 1000 actinobacteria strains.</title>
        <authorList>
            <person name="Klenk H.-P."/>
        </authorList>
    </citation>
    <scope>NUCLEOTIDE SEQUENCE [LARGE SCALE GENOMIC DNA]</scope>
    <source>
        <strain evidence="16 17">DSM 43800</strain>
    </source>
</reference>
<dbReference type="PROSITE" id="PS00012">
    <property type="entry name" value="PHOSPHOPANTETHEINE"/>
    <property type="match status" value="2"/>
</dbReference>
<dbReference type="InterPro" id="IPR041618">
    <property type="entry name" value="PKS_DE"/>
</dbReference>
<evidence type="ECO:0000256" key="1">
    <source>
        <dbReference type="ARBA" id="ARBA00001957"/>
    </source>
</evidence>
<dbReference type="Pfam" id="PF00109">
    <property type="entry name" value="ketoacyl-synt"/>
    <property type="match status" value="3"/>
</dbReference>
<dbReference type="Pfam" id="PF08659">
    <property type="entry name" value="KR"/>
    <property type="match status" value="3"/>
</dbReference>
<dbReference type="SMART" id="SM01294">
    <property type="entry name" value="PKS_PP_betabranch"/>
    <property type="match status" value="3"/>
</dbReference>
<keyword evidence="8" id="KW-0012">Acyltransferase</keyword>
<name>A0A495W152_9PSEU</name>
<dbReference type="InterPro" id="IPR013968">
    <property type="entry name" value="PKS_KR"/>
</dbReference>
<organism evidence="16 17">
    <name type="scientific">Saccharothrix australiensis</name>
    <dbReference type="NCBI Taxonomy" id="2072"/>
    <lineage>
        <taxon>Bacteria</taxon>
        <taxon>Bacillati</taxon>
        <taxon>Actinomycetota</taxon>
        <taxon>Actinomycetes</taxon>
        <taxon>Pseudonocardiales</taxon>
        <taxon>Pseudonocardiaceae</taxon>
        <taxon>Saccharothrix</taxon>
    </lineage>
</organism>
<dbReference type="SUPFAM" id="SSF53901">
    <property type="entry name" value="Thiolase-like"/>
    <property type="match status" value="3"/>
</dbReference>
<dbReference type="Pfam" id="PF16197">
    <property type="entry name" value="KAsynt_C_assoc"/>
    <property type="match status" value="3"/>
</dbReference>
<evidence type="ECO:0000256" key="13">
    <source>
        <dbReference type="ARBA" id="ARBA00066981"/>
    </source>
</evidence>
<dbReference type="PANTHER" id="PTHR43775:SF51">
    <property type="entry name" value="INACTIVE PHENOLPHTHIOCEROL SYNTHESIS POLYKETIDE SYNTHASE TYPE I PKS1-RELATED"/>
    <property type="match status" value="1"/>
</dbReference>
<dbReference type="SMART" id="SM00827">
    <property type="entry name" value="PKS_AT"/>
    <property type="match status" value="3"/>
</dbReference>
<dbReference type="FunFam" id="1.10.1200.10:FF:000007">
    <property type="entry name" value="Probable polyketide synthase pks17"/>
    <property type="match status" value="3"/>
</dbReference>
<dbReference type="GO" id="GO:0031177">
    <property type="term" value="F:phosphopantetheine binding"/>
    <property type="evidence" value="ECO:0007669"/>
    <property type="project" value="InterPro"/>
</dbReference>
<comment type="function">
    <text evidence="10">Involved in the biosynthesis of antibiotic erythromycin via the biosynthesis of its aglycone precursor, 6-deoxyerythronolide B (6-dEB).</text>
</comment>
<dbReference type="InterPro" id="IPR036736">
    <property type="entry name" value="ACP-like_sf"/>
</dbReference>
<dbReference type="Pfam" id="PF00550">
    <property type="entry name" value="PP-binding"/>
    <property type="match status" value="3"/>
</dbReference>
<dbReference type="Gene3D" id="1.10.1200.10">
    <property type="entry name" value="ACP-like"/>
    <property type="match status" value="3"/>
</dbReference>
<feature type="domain" description="Carrier" evidence="14">
    <location>
        <begin position="1390"/>
        <end position="1465"/>
    </location>
</feature>
<keyword evidence="5" id="KW-0677">Repeat</keyword>
<dbReference type="InterPro" id="IPR016035">
    <property type="entry name" value="Acyl_Trfase/lysoPLipase"/>
</dbReference>
<evidence type="ECO:0000256" key="3">
    <source>
        <dbReference type="ARBA" id="ARBA00022553"/>
    </source>
</evidence>
<dbReference type="InterPro" id="IPR032821">
    <property type="entry name" value="PKS_assoc"/>
</dbReference>
<dbReference type="Gene3D" id="3.40.47.10">
    <property type="match status" value="3"/>
</dbReference>
<feature type="domain" description="Carrier" evidence="14">
    <location>
        <begin position="4253"/>
        <end position="4328"/>
    </location>
</feature>
<keyword evidence="7" id="KW-0511">Multifunctional enzyme</keyword>
<dbReference type="PANTHER" id="PTHR43775">
    <property type="entry name" value="FATTY ACID SYNTHASE"/>
    <property type="match status" value="1"/>
</dbReference>
<comment type="caution">
    <text evidence="16">The sequence shown here is derived from an EMBL/GenBank/DDBJ whole genome shotgun (WGS) entry which is preliminary data.</text>
</comment>
<feature type="domain" description="Ketosynthase family 3 (KS3)" evidence="15">
    <location>
        <begin position="34"/>
        <end position="448"/>
    </location>
</feature>
<keyword evidence="4 16" id="KW-0808">Transferase</keyword>
<keyword evidence="3" id="KW-0597">Phosphoprotein</keyword>
<dbReference type="Proteomes" id="UP000282084">
    <property type="component" value="Unassembled WGS sequence"/>
</dbReference>
<dbReference type="SUPFAM" id="SSF51735">
    <property type="entry name" value="NAD(P)-binding Rossmann-fold domains"/>
    <property type="match status" value="6"/>
</dbReference>
<evidence type="ECO:0000256" key="5">
    <source>
        <dbReference type="ARBA" id="ARBA00022737"/>
    </source>
</evidence>
<dbReference type="InterPro" id="IPR001227">
    <property type="entry name" value="Ac_transferase_dom_sf"/>
</dbReference>
<protein>
    <recommendedName>
        <fullName evidence="13">6-deoxyerythronolide-B synthase</fullName>
        <ecNumber evidence="13">2.3.1.94</ecNumber>
    </recommendedName>
</protein>
<dbReference type="GO" id="GO:0033068">
    <property type="term" value="P:macrolide biosynthetic process"/>
    <property type="evidence" value="ECO:0007669"/>
    <property type="project" value="UniProtKB-ARBA"/>
</dbReference>
<dbReference type="SMART" id="SM00823">
    <property type="entry name" value="PKS_PP"/>
    <property type="match status" value="3"/>
</dbReference>
<dbReference type="InterPro" id="IPR050091">
    <property type="entry name" value="PKS_NRPS_Biosynth_Enz"/>
</dbReference>
<dbReference type="SUPFAM" id="SSF52151">
    <property type="entry name" value="FabD/lysophospholipase-like"/>
    <property type="match status" value="3"/>
</dbReference>
<evidence type="ECO:0000259" key="14">
    <source>
        <dbReference type="PROSITE" id="PS50075"/>
    </source>
</evidence>
<dbReference type="Pfam" id="PF02801">
    <property type="entry name" value="Ketoacyl-synt_C"/>
    <property type="match status" value="3"/>
</dbReference>
<dbReference type="InterPro" id="IPR014043">
    <property type="entry name" value="Acyl_transferase_dom"/>
</dbReference>
<dbReference type="Gene3D" id="6.10.140.1830">
    <property type="match status" value="2"/>
</dbReference>
<dbReference type="InterPro" id="IPR016039">
    <property type="entry name" value="Thiolase-like"/>
</dbReference>
<dbReference type="InterPro" id="IPR018201">
    <property type="entry name" value="Ketoacyl_synth_AS"/>
</dbReference>
<dbReference type="FunFam" id="3.40.366.10:FF:000002">
    <property type="entry name" value="Probable polyketide synthase 2"/>
    <property type="match status" value="1"/>
</dbReference>
<keyword evidence="2" id="KW-0596">Phosphopantetheine</keyword>
<dbReference type="Pfam" id="PF00698">
    <property type="entry name" value="Acyl_transf_1"/>
    <property type="match status" value="3"/>
</dbReference>
<dbReference type="CDD" id="cd08952">
    <property type="entry name" value="KR_1_SDR_x"/>
    <property type="match status" value="3"/>
</dbReference>
<dbReference type="PROSITE" id="PS00606">
    <property type="entry name" value="KS3_1"/>
    <property type="match status" value="3"/>
</dbReference>
<dbReference type="Gene3D" id="3.40.366.10">
    <property type="entry name" value="Malonyl-Coenzyme A Acyl Carrier Protein, domain 2"/>
    <property type="match status" value="3"/>
</dbReference>
<comment type="cofactor">
    <cofactor evidence="1">
        <name>pantetheine 4'-phosphate</name>
        <dbReference type="ChEBI" id="CHEBI:47942"/>
    </cofactor>
</comment>
<dbReference type="OrthoDB" id="9778690at2"/>
<evidence type="ECO:0000256" key="2">
    <source>
        <dbReference type="ARBA" id="ARBA00022450"/>
    </source>
</evidence>
<dbReference type="InterPro" id="IPR036291">
    <property type="entry name" value="NAD(P)-bd_dom_sf"/>
</dbReference>
<dbReference type="InterPro" id="IPR057326">
    <property type="entry name" value="KR_dom"/>
</dbReference>
<dbReference type="CDD" id="cd00833">
    <property type="entry name" value="PKS"/>
    <property type="match status" value="3"/>
</dbReference>
<feature type="domain" description="Ketosynthase family 3 (KS3)" evidence="15">
    <location>
        <begin position="1483"/>
        <end position="1907"/>
    </location>
</feature>
<dbReference type="InterPro" id="IPR009081">
    <property type="entry name" value="PP-bd_ACP"/>
</dbReference>
<gene>
    <name evidence="16" type="ORF">C8E97_3102</name>
</gene>
<dbReference type="SUPFAM" id="SSF47336">
    <property type="entry name" value="ACP-like"/>
    <property type="match status" value="3"/>
</dbReference>
<evidence type="ECO:0000313" key="17">
    <source>
        <dbReference type="Proteomes" id="UP000282084"/>
    </source>
</evidence>
<dbReference type="Pfam" id="PF08990">
    <property type="entry name" value="Docking"/>
    <property type="match status" value="1"/>
</dbReference>
<dbReference type="EC" id="2.3.1.94" evidence="13"/>